<sequence>MTSAAVRHQTAERVHTAALAVWPSLPTEGITVQFVRDRAQQLPP</sequence>
<reference evidence="2" key="1">
    <citation type="journal article" date="2019" name="Int. J. Syst. Evol. Microbiol.">
        <title>The Global Catalogue of Microorganisms (GCM) 10K type strain sequencing project: providing services to taxonomists for standard genome sequencing and annotation.</title>
        <authorList>
            <consortium name="The Broad Institute Genomics Platform"/>
            <consortium name="The Broad Institute Genome Sequencing Center for Infectious Disease"/>
            <person name="Wu L."/>
            <person name="Ma J."/>
        </authorList>
    </citation>
    <scope>NUCLEOTIDE SEQUENCE [LARGE SCALE GENOMIC DNA]</scope>
    <source>
        <strain evidence="2">KLKA75</strain>
    </source>
</reference>
<dbReference type="Proteomes" id="UP001595872">
    <property type="component" value="Unassembled WGS sequence"/>
</dbReference>
<accession>A0ABV9U4R9</accession>
<organism evidence="1 2">
    <name type="scientific">Actinomadura gamaensis</name>
    <dbReference type="NCBI Taxonomy" id="1763541"/>
    <lineage>
        <taxon>Bacteria</taxon>
        <taxon>Bacillati</taxon>
        <taxon>Actinomycetota</taxon>
        <taxon>Actinomycetes</taxon>
        <taxon>Streptosporangiales</taxon>
        <taxon>Thermomonosporaceae</taxon>
        <taxon>Actinomadura</taxon>
    </lineage>
</organism>
<evidence type="ECO:0000313" key="2">
    <source>
        <dbReference type="Proteomes" id="UP001595872"/>
    </source>
</evidence>
<evidence type="ECO:0000313" key="1">
    <source>
        <dbReference type="EMBL" id="MFC4909892.1"/>
    </source>
</evidence>
<gene>
    <name evidence="1" type="ORF">ACFPCY_21405</name>
</gene>
<proteinExistence type="predicted"/>
<dbReference type="RefSeq" id="WP_378257782.1">
    <property type="nucleotide sequence ID" value="NZ_JBHSIT010000006.1"/>
</dbReference>
<name>A0ABV9U4R9_9ACTN</name>
<comment type="caution">
    <text evidence="1">The sequence shown here is derived from an EMBL/GenBank/DDBJ whole genome shotgun (WGS) entry which is preliminary data.</text>
</comment>
<keyword evidence="2" id="KW-1185">Reference proteome</keyword>
<dbReference type="EMBL" id="JBHSIT010000006">
    <property type="protein sequence ID" value="MFC4909892.1"/>
    <property type="molecule type" value="Genomic_DNA"/>
</dbReference>
<protein>
    <submittedName>
        <fullName evidence="1">Uncharacterized protein</fullName>
    </submittedName>
</protein>